<feature type="signal peptide" evidence="7">
    <location>
        <begin position="1"/>
        <end position="29"/>
    </location>
</feature>
<feature type="coiled-coil region" evidence="5">
    <location>
        <begin position="120"/>
        <end position="154"/>
    </location>
</feature>
<dbReference type="AlphaFoldDB" id="A0A1C6VCJ8"/>
<dbReference type="Gene3D" id="3.90.1720.10">
    <property type="entry name" value="endopeptidase domain like (from Nostoc punctiforme)"/>
    <property type="match status" value="1"/>
</dbReference>
<feature type="compositionally biased region" description="Low complexity" evidence="6">
    <location>
        <begin position="431"/>
        <end position="456"/>
    </location>
</feature>
<feature type="compositionally biased region" description="Low complexity" evidence="6">
    <location>
        <begin position="56"/>
        <end position="71"/>
    </location>
</feature>
<keyword evidence="10" id="KW-1185">Reference proteome</keyword>
<keyword evidence="7" id="KW-0732">Signal</keyword>
<dbReference type="InterPro" id="IPR038765">
    <property type="entry name" value="Papain-like_cys_pep_sf"/>
</dbReference>
<organism evidence="9 10">
    <name type="scientific">Micromonospora chersina</name>
    <dbReference type="NCBI Taxonomy" id="47854"/>
    <lineage>
        <taxon>Bacteria</taxon>
        <taxon>Bacillati</taxon>
        <taxon>Actinomycetota</taxon>
        <taxon>Actinomycetes</taxon>
        <taxon>Micromonosporales</taxon>
        <taxon>Micromonosporaceae</taxon>
        <taxon>Micromonospora</taxon>
    </lineage>
</organism>
<evidence type="ECO:0000256" key="7">
    <source>
        <dbReference type="SAM" id="SignalP"/>
    </source>
</evidence>
<feature type="domain" description="NlpC/P60" evidence="8">
    <location>
        <begin position="280"/>
        <end position="409"/>
    </location>
</feature>
<feature type="region of interest" description="Disordered" evidence="6">
    <location>
        <begin position="407"/>
        <end position="520"/>
    </location>
</feature>
<evidence type="ECO:0000259" key="8">
    <source>
        <dbReference type="PROSITE" id="PS51935"/>
    </source>
</evidence>
<name>A0A1C6VCJ8_9ACTN</name>
<dbReference type="Pfam" id="PF00877">
    <property type="entry name" value="NLPC_P60"/>
    <property type="match status" value="1"/>
</dbReference>
<evidence type="ECO:0000313" key="9">
    <source>
        <dbReference type="EMBL" id="SCL63774.1"/>
    </source>
</evidence>
<dbReference type="STRING" id="47854.GA0070603_3661"/>
<feature type="compositionally biased region" description="Pro residues" evidence="6">
    <location>
        <begin position="457"/>
        <end position="479"/>
    </location>
</feature>
<keyword evidence="5" id="KW-0175">Coiled coil</keyword>
<accession>A0A1C6VCJ8</accession>
<evidence type="ECO:0000256" key="1">
    <source>
        <dbReference type="ARBA" id="ARBA00007074"/>
    </source>
</evidence>
<dbReference type="PANTHER" id="PTHR47359">
    <property type="entry name" value="PEPTIDOGLYCAN DL-ENDOPEPTIDASE CWLO"/>
    <property type="match status" value="1"/>
</dbReference>
<evidence type="ECO:0000256" key="6">
    <source>
        <dbReference type="SAM" id="MobiDB-lite"/>
    </source>
</evidence>
<dbReference type="Proteomes" id="UP000198605">
    <property type="component" value="Unassembled WGS sequence"/>
</dbReference>
<dbReference type="SUPFAM" id="SSF54001">
    <property type="entry name" value="Cysteine proteinases"/>
    <property type="match status" value="1"/>
</dbReference>
<dbReference type="EMBL" id="FMIB01000002">
    <property type="protein sequence ID" value="SCL63774.1"/>
    <property type="molecule type" value="Genomic_DNA"/>
</dbReference>
<dbReference type="PROSITE" id="PS51935">
    <property type="entry name" value="NLPC_P60"/>
    <property type="match status" value="1"/>
</dbReference>
<evidence type="ECO:0000256" key="3">
    <source>
        <dbReference type="ARBA" id="ARBA00022801"/>
    </source>
</evidence>
<proteinExistence type="inferred from homology"/>
<sequence length="520" mass="53419">MISPVLRPALWSALLGAVAAAALATPAWADPLPDTIPDSGSRPRVAGALQLPTVPGAVPGVPGTVPGLPGTVAGGRTPGLPGATPGVANPADGPLIAQITQVDAQVAQLGDTLLTIKGERDTAQADLALAATRLKEAQDALVRAQENAKAAAADAVKADAALPPGEFGANLRELANLQRITRGDKAEGATTAVTGELARATAAERVAREAHASAERRVAEKTAQYTRVETDLHKQEAALLKLRRDNAARLLEIERREDAAEQQLGSPYVVNQSVSGLVADPKALAAVRYALAQLGDPYLWAAEGPDRFDCSGLMLASYQAAGYQGLPRVSRDQYYATRSRTVDPNALLPGDLLFFASGSSWTSIHHVAMYIGNGKMVEAPRTGDVVKISVVRWSRLYAATRVIGAVPAPATPAPVPTPTRSTTPPTPSATPKPTRTATPKPTRTATPKPTPSTSSPTPTPSTSPSTTTPPPTTPPPSPTESPTSTPSSTEGAGSVEPSTSSVAPASSAAESTSVSPSATD</sequence>
<dbReference type="OrthoDB" id="5184762at2"/>
<gene>
    <name evidence="9" type="ORF">GA0070603_3661</name>
</gene>
<dbReference type="InterPro" id="IPR051794">
    <property type="entry name" value="PG_Endopeptidase_C40"/>
</dbReference>
<feature type="chain" id="PRO_5008748583" evidence="7">
    <location>
        <begin position="30"/>
        <end position="520"/>
    </location>
</feature>
<evidence type="ECO:0000256" key="5">
    <source>
        <dbReference type="SAM" id="Coils"/>
    </source>
</evidence>
<feature type="compositionally biased region" description="Low complexity" evidence="6">
    <location>
        <begin position="480"/>
        <end position="520"/>
    </location>
</feature>
<evidence type="ECO:0000313" key="10">
    <source>
        <dbReference type="Proteomes" id="UP000198605"/>
    </source>
</evidence>
<dbReference type="GO" id="GO:0008234">
    <property type="term" value="F:cysteine-type peptidase activity"/>
    <property type="evidence" value="ECO:0007669"/>
    <property type="project" value="UniProtKB-KW"/>
</dbReference>
<protein>
    <submittedName>
        <fullName evidence="9">Cell wall-associated hydrolase, NlpC family</fullName>
    </submittedName>
</protein>
<dbReference type="PANTHER" id="PTHR47359:SF3">
    <property type="entry name" value="NLP_P60 DOMAIN-CONTAINING PROTEIN-RELATED"/>
    <property type="match status" value="1"/>
</dbReference>
<dbReference type="GO" id="GO:0006508">
    <property type="term" value="P:proteolysis"/>
    <property type="evidence" value="ECO:0007669"/>
    <property type="project" value="UniProtKB-KW"/>
</dbReference>
<evidence type="ECO:0000256" key="4">
    <source>
        <dbReference type="ARBA" id="ARBA00022807"/>
    </source>
</evidence>
<dbReference type="InterPro" id="IPR000064">
    <property type="entry name" value="NLP_P60_dom"/>
</dbReference>
<keyword evidence="3 9" id="KW-0378">Hydrolase</keyword>
<evidence type="ECO:0000256" key="2">
    <source>
        <dbReference type="ARBA" id="ARBA00022670"/>
    </source>
</evidence>
<dbReference type="PRINTS" id="PR01217">
    <property type="entry name" value="PRICHEXTENSN"/>
</dbReference>
<keyword evidence="4" id="KW-0788">Thiol protease</keyword>
<reference evidence="10" key="1">
    <citation type="submission" date="2016-06" db="EMBL/GenBank/DDBJ databases">
        <authorList>
            <person name="Varghese N."/>
            <person name="Submissions Spin"/>
        </authorList>
    </citation>
    <scope>NUCLEOTIDE SEQUENCE [LARGE SCALE GENOMIC DNA]</scope>
    <source>
        <strain evidence="10">DSM 44151</strain>
    </source>
</reference>
<keyword evidence="2" id="KW-0645">Protease</keyword>
<feature type="region of interest" description="Disordered" evidence="6">
    <location>
        <begin position="56"/>
        <end position="82"/>
    </location>
</feature>
<comment type="similarity">
    <text evidence="1">Belongs to the peptidase C40 family.</text>
</comment>